<organism evidence="2">
    <name type="scientific">Lepeophtheirus salmonis</name>
    <name type="common">Salmon louse</name>
    <name type="synonym">Caligus salmonis</name>
    <dbReference type="NCBI Taxonomy" id="72036"/>
    <lineage>
        <taxon>Eukaryota</taxon>
        <taxon>Metazoa</taxon>
        <taxon>Ecdysozoa</taxon>
        <taxon>Arthropoda</taxon>
        <taxon>Crustacea</taxon>
        <taxon>Multicrustacea</taxon>
        <taxon>Hexanauplia</taxon>
        <taxon>Copepoda</taxon>
        <taxon>Siphonostomatoida</taxon>
        <taxon>Caligidae</taxon>
        <taxon>Lepeophtheirus</taxon>
    </lineage>
</organism>
<evidence type="ECO:0000313" key="2">
    <source>
        <dbReference type="EMBL" id="CDW20002.1"/>
    </source>
</evidence>
<evidence type="ECO:0000256" key="1">
    <source>
        <dbReference type="SAM" id="SignalP"/>
    </source>
</evidence>
<keyword evidence="1" id="KW-0732">Signal</keyword>
<proteinExistence type="predicted"/>
<accession>A0A0K2T338</accession>
<feature type="non-terminal residue" evidence="2">
    <location>
        <position position="1"/>
    </location>
</feature>
<dbReference type="EMBL" id="HACA01002641">
    <property type="protein sequence ID" value="CDW20002.1"/>
    <property type="molecule type" value="Transcribed_RNA"/>
</dbReference>
<dbReference type="AlphaFoldDB" id="A0A0K2T338"/>
<feature type="signal peptide" evidence="1">
    <location>
        <begin position="1"/>
        <end position="19"/>
    </location>
</feature>
<protein>
    <submittedName>
        <fullName evidence="2">Uncharacterized protein</fullName>
    </submittedName>
</protein>
<feature type="chain" id="PRO_5005487415" evidence="1">
    <location>
        <begin position="20"/>
        <end position="49"/>
    </location>
</feature>
<name>A0A0K2T338_LEPSM</name>
<reference evidence="2" key="1">
    <citation type="submission" date="2014-05" db="EMBL/GenBank/DDBJ databases">
        <authorList>
            <person name="Chronopoulou M."/>
        </authorList>
    </citation>
    <scope>NUCLEOTIDE SEQUENCE</scope>
    <source>
        <tissue evidence="2">Whole organism</tissue>
    </source>
</reference>
<sequence>ANGARCATWFNALVPLSLTCCSTILNVKCSPLNSNINNVSLRHSVRALT</sequence>